<keyword evidence="1 2" id="KW-0597">Phosphoprotein</keyword>
<dbReference type="CDD" id="cd17546">
    <property type="entry name" value="REC_hyHK_CKI1_RcsC-like"/>
    <property type="match status" value="1"/>
</dbReference>
<gene>
    <name evidence="4" type="ORF">CKAN_00537700</name>
</gene>
<dbReference type="InterPro" id="IPR011006">
    <property type="entry name" value="CheY-like_superfamily"/>
</dbReference>
<dbReference type="InterPro" id="IPR001789">
    <property type="entry name" value="Sig_transdc_resp-reg_receiver"/>
</dbReference>
<dbReference type="GO" id="GO:0000160">
    <property type="term" value="P:phosphorelay signal transduction system"/>
    <property type="evidence" value="ECO:0007669"/>
    <property type="project" value="InterPro"/>
</dbReference>
<protein>
    <submittedName>
        <fullName evidence="4">Putative histidine kinase 2</fullName>
    </submittedName>
</protein>
<accession>A0A443NEG8</accession>
<evidence type="ECO:0000313" key="4">
    <source>
        <dbReference type="EMBL" id="RWR76913.1"/>
    </source>
</evidence>
<dbReference type="STRING" id="337451.A0A443NEG8"/>
<evidence type="ECO:0000259" key="3">
    <source>
        <dbReference type="PROSITE" id="PS50110"/>
    </source>
</evidence>
<dbReference type="Gene3D" id="3.40.50.2300">
    <property type="match status" value="1"/>
</dbReference>
<evidence type="ECO:0000256" key="2">
    <source>
        <dbReference type="PROSITE-ProRule" id="PRU00169"/>
    </source>
</evidence>
<feature type="domain" description="Response regulatory" evidence="3">
    <location>
        <begin position="60"/>
        <end position="200"/>
    </location>
</feature>
<keyword evidence="5" id="KW-1185">Reference proteome</keyword>
<keyword evidence="4" id="KW-0418">Kinase</keyword>
<dbReference type="GO" id="GO:0016301">
    <property type="term" value="F:kinase activity"/>
    <property type="evidence" value="ECO:0007669"/>
    <property type="project" value="UniProtKB-KW"/>
</dbReference>
<name>A0A443NEG8_9MAGN</name>
<dbReference type="AlphaFoldDB" id="A0A443NEG8"/>
<dbReference type="PROSITE" id="PS50110">
    <property type="entry name" value="RESPONSE_REGULATORY"/>
    <property type="match status" value="1"/>
</dbReference>
<dbReference type="PANTHER" id="PTHR45339">
    <property type="entry name" value="HYBRID SIGNAL TRANSDUCTION HISTIDINE KINASE J"/>
    <property type="match status" value="1"/>
</dbReference>
<dbReference type="PANTHER" id="PTHR45339:SF5">
    <property type="entry name" value="HISTIDINE KINASE"/>
    <property type="match status" value="1"/>
</dbReference>
<proteinExistence type="predicted"/>
<evidence type="ECO:0000313" key="5">
    <source>
        <dbReference type="Proteomes" id="UP000283530"/>
    </source>
</evidence>
<dbReference type="SMART" id="SM00448">
    <property type="entry name" value="REC"/>
    <property type="match status" value="1"/>
</dbReference>
<evidence type="ECO:0000256" key="1">
    <source>
        <dbReference type="ARBA" id="ARBA00022553"/>
    </source>
</evidence>
<sequence length="203" mass="22597">MENTISSVHSSIKLGLSKELDQIARVSTTSSTIPHTSYLTQQRVRLENDPSDDKPLSGLSILVAEDNIVLQRLAVTILSRLGATIECCNNGEDALNLIRKALQGINEMHSGSHQEMARLCKRLSYDIVLMDCEMPIMNGYEATRQIRMEERQYGLHIPIIALTAHAMAEEANKSIQAGMDFHLVKPLTTKQLLEVIDSINNNN</sequence>
<dbReference type="EMBL" id="QPKB01000002">
    <property type="protein sequence ID" value="RWR76913.1"/>
    <property type="molecule type" value="Genomic_DNA"/>
</dbReference>
<dbReference type="Proteomes" id="UP000283530">
    <property type="component" value="Unassembled WGS sequence"/>
</dbReference>
<dbReference type="OrthoDB" id="550524at2759"/>
<organism evidence="4 5">
    <name type="scientific">Cinnamomum micranthum f. kanehirae</name>
    <dbReference type="NCBI Taxonomy" id="337451"/>
    <lineage>
        <taxon>Eukaryota</taxon>
        <taxon>Viridiplantae</taxon>
        <taxon>Streptophyta</taxon>
        <taxon>Embryophyta</taxon>
        <taxon>Tracheophyta</taxon>
        <taxon>Spermatophyta</taxon>
        <taxon>Magnoliopsida</taxon>
        <taxon>Magnoliidae</taxon>
        <taxon>Laurales</taxon>
        <taxon>Lauraceae</taxon>
        <taxon>Cinnamomum</taxon>
    </lineage>
</organism>
<comment type="caution">
    <text evidence="4">The sequence shown here is derived from an EMBL/GenBank/DDBJ whole genome shotgun (WGS) entry which is preliminary data.</text>
</comment>
<dbReference type="Pfam" id="PF00072">
    <property type="entry name" value="Response_reg"/>
    <property type="match status" value="1"/>
</dbReference>
<reference evidence="4 5" key="1">
    <citation type="journal article" date="2019" name="Nat. Plants">
        <title>Stout camphor tree genome fills gaps in understanding of flowering plant genome evolution.</title>
        <authorList>
            <person name="Chaw S.M."/>
            <person name="Liu Y.C."/>
            <person name="Wu Y.W."/>
            <person name="Wang H.Y."/>
            <person name="Lin C.I."/>
            <person name="Wu C.S."/>
            <person name="Ke H.M."/>
            <person name="Chang L.Y."/>
            <person name="Hsu C.Y."/>
            <person name="Yang H.T."/>
            <person name="Sudianto E."/>
            <person name="Hsu M.H."/>
            <person name="Wu K.P."/>
            <person name="Wang L.N."/>
            <person name="Leebens-Mack J.H."/>
            <person name="Tsai I.J."/>
        </authorList>
    </citation>
    <scope>NUCLEOTIDE SEQUENCE [LARGE SCALE GENOMIC DNA]</scope>
    <source>
        <strain evidence="5">cv. Chaw 1501</strain>
        <tissue evidence="4">Young leaves</tissue>
    </source>
</reference>
<dbReference type="SUPFAM" id="SSF52172">
    <property type="entry name" value="CheY-like"/>
    <property type="match status" value="1"/>
</dbReference>
<feature type="modified residue" description="4-aspartylphosphate" evidence="2">
    <location>
        <position position="131"/>
    </location>
</feature>
<keyword evidence="4" id="KW-0808">Transferase</keyword>